<evidence type="ECO:0000313" key="9">
    <source>
        <dbReference type="Proteomes" id="UP000597444"/>
    </source>
</evidence>
<evidence type="ECO:0000259" key="6">
    <source>
        <dbReference type="Pfam" id="PF01385"/>
    </source>
</evidence>
<dbReference type="InterPro" id="IPR001959">
    <property type="entry name" value="Transposase"/>
</dbReference>
<evidence type="ECO:0000259" key="7">
    <source>
        <dbReference type="Pfam" id="PF07282"/>
    </source>
</evidence>
<dbReference type="EMBL" id="BNJK01000001">
    <property type="protein sequence ID" value="GHO96075.1"/>
    <property type="molecule type" value="Genomic_DNA"/>
</dbReference>
<evidence type="ECO:0000256" key="2">
    <source>
        <dbReference type="ARBA" id="ARBA00022578"/>
    </source>
</evidence>
<comment type="caution">
    <text evidence="8">The sequence shown here is derived from an EMBL/GenBank/DDBJ whole genome shotgun (WGS) entry which is preliminary data.</text>
</comment>
<feature type="region of interest" description="Disordered" evidence="5">
    <location>
        <begin position="271"/>
        <end position="296"/>
    </location>
</feature>
<evidence type="ECO:0000313" key="8">
    <source>
        <dbReference type="EMBL" id="GHO96075.1"/>
    </source>
</evidence>
<evidence type="ECO:0000256" key="1">
    <source>
        <dbReference type="ARBA" id="ARBA00008761"/>
    </source>
</evidence>
<keyword evidence="4" id="KW-0233">DNA recombination</keyword>
<protein>
    <recommendedName>
        <fullName evidence="10">Transposase</fullName>
    </recommendedName>
</protein>
<comment type="similarity">
    <text evidence="1">In the C-terminal section; belongs to the transposase 35 family.</text>
</comment>
<sequence>MKIVSTVRRGAHGKGLIQYLAGVPTLLYTKETTPASVNPAYYAGIDIGMNNLVALTSNQPGFVPVLVNGRPMKSINQYYNKKKAELQSKLGHTGTTKRMERLTNTRNRRIDHYMHTTSRWIVDDLVAHGIGTLVIGKNDGWKQEANMGKRTNQNFVPIPHARFIQMLTYKAELAGITVIITEESYTSRASFLDRDEMPVYDPTRKEKPKFSGKRIERGLYRAADGTLINADCNGSYNITRKVAPNAFGLEGVEDGKRAVPLVVHPVRLSFPSRNQKTSGKQRKQAIKRTQENALFR</sequence>
<gene>
    <name evidence="8" type="ORF">KSF_061230</name>
</gene>
<evidence type="ECO:0000256" key="3">
    <source>
        <dbReference type="ARBA" id="ARBA00023125"/>
    </source>
</evidence>
<dbReference type="Pfam" id="PF01385">
    <property type="entry name" value="OrfB_IS605"/>
    <property type="match status" value="1"/>
</dbReference>
<accession>A0A8J3ISG7</accession>
<name>A0A8J3ISG7_9CHLR</name>
<reference evidence="8" key="1">
    <citation type="submission" date="2020-10" db="EMBL/GenBank/DDBJ databases">
        <title>Taxonomic study of unclassified bacteria belonging to the class Ktedonobacteria.</title>
        <authorList>
            <person name="Yabe S."/>
            <person name="Wang C.M."/>
            <person name="Zheng Y."/>
            <person name="Sakai Y."/>
            <person name="Cavaletti L."/>
            <person name="Monciardini P."/>
            <person name="Donadio S."/>
        </authorList>
    </citation>
    <scope>NUCLEOTIDE SEQUENCE</scope>
    <source>
        <strain evidence="8">ID150040</strain>
    </source>
</reference>
<dbReference type="InterPro" id="IPR010095">
    <property type="entry name" value="Cas12f1-like_TNB"/>
</dbReference>
<keyword evidence="2" id="KW-0815">Transposition</keyword>
<dbReference type="Proteomes" id="UP000597444">
    <property type="component" value="Unassembled WGS sequence"/>
</dbReference>
<dbReference type="NCBIfam" id="TIGR01766">
    <property type="entry name" value="IS200/IS605 family accessory protein TnpB-like domain"/>
    <property type="match status" value="1"/>
</dbReference>
<evidence type="ECO:0000256" key="5">
    <source>
        <dbReference type="SAM" id="MobiDB-lite"/>
    </source>
</evidence>
<dbReference type="AlphaFoldDB" id="A0A8J3ISG7"/>
<evidence type="ECO:0008006" key="10">
    <source>
        <dbReference type="Google" id="ProtNLM"/>
    </source>
</evidence>
<dbReference type="GO" id="GO:0032196">
    <property type="term" value="P:transposition"/>
    <property type="evidence" value="ECO:0007669"/>
    <property type="project" value="UniProtKB-KW"/>
</dbReference>
<organism evidence="8 9">
    <name type="scientific">Reticulibacter mediterranei</name>
    <dbReference type="NCBI Taxonomy" id="2778369"/>
    <lineage>
        <taxon>Bacteria</taxon>
        <taxon>Bacillati</taxon>
        <taxon>Chloroflexota</taxon>
        <taxon>Ktedonobacteria</taxon>
        <taxon>Ktedonobacterales</taxon>
        <taxon>Reticulibacteraceae</taxon>
        <taxon>Reticulibacter</taxon>
    </lineage>
</organism>
<proteinExistence type="inferred from homology"/>
<dbReference type="GO" id="GO:0003677">
    <property type="term" value="F:DNA binding"/>
    <property type="evidence" value="ECO:0007669"/>
    <property type="project" value="UniProtKB-KW"/>
</dbReference>
<feature type="domain" description="Cas12f1-like TNB" evidence="7">
    <location>
        <begin position="160"/>
        <end position="238"/>
    </location>
</feature>
<keyword evidence="3" id="KW-0238">DNA-binding</keyword>
<evidence type="ECO:0000256" key="4">
    <source>
        <dbReference type="ARBA" id="ARBA00023172"/>
    </source>
</evidence>
<keyword evidence="9" id="KW-1185">Reference proteome</keyword>
<dbReference type="Pfam" id="PF07282">
    <property type="entry name" value="Cas12f1-like_TNB"/>
    <property type="match status" value="1"/>
</dbReference>
<feature type="domain" description="Probable transposase IS891/IS1136/IS1341" evidence="6">
    <location>
        <begin position="27"/>
        <end position="138"/>
    </location>
</feature>
<dbReference type="GO" id="GO:0006310">
    <property type="term" value="P:DNA recombination"/>
    <property type="evidence" value="ECO:0007669"/>
    <property type="project" value="UniProtKB-KW"/>
</dbReference>
<dbReference type="NCBIfam" id="NF040570">
    <property type="entry name" value="guided_TnpB"/>
    <property type="match status" value="1"/>
</dbReference>